<evidence type="ECO:0000313" key="11">
    <source>
        <dbReference type="EMBL" id="CAA6811682.1"/>
    </source>
</evidence>
<sequence>MELIILTPGKTVFSGAVKAINTPGTSGKLEILENHAPIVASLKEGTITVTTQENKVVEFVTTGGFLEVLSNNVSILLETVEQ</sequence>
<proteinExistence type="inferred from homology"/>
<keyword evidence="5 9" id="KW-0406">Ion transport</keyword>
<keyword evidence="8 9" id="KW-0066">ATP synthesis</keyword>
<comment type="similarity">
    <text evidence="3 9">Belongs to the ATPase epsilon chain family.</text>
</comment>
<dbReference type="EMBL" id="CACVAQ010000177">
    <property type="protein sequence ID" value="CAA6811682.1"/>
    <property type="molecule type" value="Genomic_DNA"/>
</dbReference>
<evidence type="ECO:0000256" key="1">
    <source>
        <dbReference type="ARBA" id="ARBA00003543"/>
    </source>
</evidence>
<dbReference type="Pfam" id="PF02823">
    <property type="entry name" value="ATP-synt_DE_N"/>
    <property type="match status" value="1"/>
</dbReference>
<dbReference type="GO" id="GO:0012505">
    <property type="term" value="C:endomembrane system"/>
    <property type="evidence" value="ECO:0007669"/>
    <property type="project" value="UniProtKB-SubCell"/>
</dbReference>
<accession>A0A6S6SZH3</accession>
<keyword evidence="7 9" id="KW-0139">CF(1)</keyword>
<evidence type="ECO:0000256" key="2">
    <source>
        <dbReference type="ARBA" id="ARBA00004184"/>
    </source>
</evidence>
<evidence type="ECO:0000256" key="7">
    <source>
        <dbReference type="ARBA" id="ARBA00023196"/>
    </source>
</evidence>
<evidence type="ECO:0000256" key="9">
    <source>
        <dbReference type="RuleBase" id="RU003656"/>
    </source>
</evidence>
<dbReference type="GO" id="GO:0045259">
    <property type="term" value="C:proton-transporting ATP synthase complex"/>
    <property type="evidence" value="ECO:0007669"/>
    <property type="project" value="UniProtKB-KW"/>
</dbReference>
<evidence type="ECO:0000256" key="8">
    <source>
        <dbReference type="ARBA" id="ARBA00023310"/>
    </source>
</evidence>
<evidence type="ECO:0000256" key="5">
    <source>
        <dbReference type="ARBA" id="ARBA00023065"/>
    </source>
</evidence>
<evidence type="ECO:0000256" key="3">
    <source>
        <dbReference type="ARBA" id="ARBA00005712"/>
    </source>
</evidence>
<keyword evidence="4 9" id="KW-0813">Transport</keyword>
<reference evidence="11" key="1">
    <citation type="submission" date="2020-01" db="EMBL/GenBank/DDBJ databases">
        <authorList>
            <person name="Meier V. D."/>
            <person name="Meier V D."/>
        </authorList>
    </citation>
    <scope>NUCLEOTIDE SEQUENCE</scope>
    <source>
        <strain evidence="11">HLG_WM_MAG_10</strain>
    </source>
</reference>
<comment type="function">
    <text evidence="1">Produces ATP from ADP in the presence of a proton gradient across the membrane.</text>
</comment>
<evidence type="ECO:0000256" key="4">
    <source>
        <dbReference type="ARBA" id="ARBA00022448"/>
    </source>
</evidence>
<dbReference type="InterPro" id="IPR020546">
    <property type="entry name" value="ATP_synth_F1_dsu/esu_N"/>
</dbReference>
<gene>
    <name evidence="11" type="ORF">HELGO_WM14840</name>
</gene>
<dbReference type="GO" id="GO:0046933">
    <property type="term" value="F:proton-transporting ATP synthase activity, rotational mechanism"/>
    <property type="evidence" value="ECO:0007669"/>
    <property type="project" value="InterPro"/>
</dbReference>
<keyword evidence="6" id="KW-0472">Membrane</keyword>
<dbReference type="NCBIfam" id="TIGR01216">
    <property type="entry name" value="ATP_synt_epsi"/>
    <property type="match status" value="1"/>
</dbReference>
<organism evidence="11">
    <name type="scientific">uncultured Aureispira sp</name>
    <dbReference type="NCBI Taxonomy" id="1331704"/>
    <lineage>
        <taxon>Bacteria</taxon>
        <taxon>Pseudomonadati</taxon>
        <taxon>Bacteroidota</taxon>
        <taxon>Saprospiria</taxon>
        <taxon>Saprospirales</taxon>
        <taxon>Saprospiraceae</taxon>
        <taxon>Aureispira</taxon>
        <taxon>environmental samples</taxon>
    </lineage>
</organism>
<dbReference type="InterPro" id="IPR001469">
    <property type="entry name" value="ATP_synth_F1_dsu/esu"/>
</dbReference>
<dbReference type="Gene3D" id="2.60.15.10">
    <property type="entry name" value="F0F1 ATP synthase delta/epsilon subunit, N-terminal"/>
    <property type="match status" value="1"/>
</dbReference>
<evidence type="ECO:0000256" key="6">
    <source>
        <dbReference type="ARBA" id="ARBA00023136"/>
    </source>
</evidence>
<dbReference type="AlphaFoldDB" id="A0A6S6SZH3"/>
<protein>
    <recommendedName>
        <fullName evidence="10">ATP synthase F1 complex delta/epsilon subunit N-terminal domain-containing protein</fullName>
    </recommendedName>
</protein>
<comment type="subunit">
    <text evidence="9">F-type ATPases have 2 components, CF(1) - the catalytic core - and CF(0) - the membrane proton channel. CF(1) has five subunits: alpha(3), beta(3), gamma(1), delta(1), epsilon(1). CF(0) has three main subunits: a, b and c.</text>
</comment>
<dbReference type="PANTHER" id="PTHR13822:SF10">
    <property type="entry name" value="ATP SYNTHASE EPSILON CHAIN, CHLOROPLASTIC"/>
    <property type="match status" value="1"/>
</dbReference>
<dbReference type="SUPFAM" id="SSF51344">
    <property type="entry name" value="Epsilon subunit of F1F0-ATP synthase N-terminal domain"/>
    <property type="match status" value="1"/>
</dbReference>
<comment type="subcellular location">
    <subcellularLocation>
        <location evidence="2">Endomembrane system</location>
        <topology evidence="2">Peripheral membrane protein</topology>
    </subcellularLocation>
</comment>
<dbReference type="InterPro" id="IPR036771">
    <property type="entry name" value="ATPsynth_dsu/esu_N"/>
</dbReference>
<evidence type="ECO:0000259" key="10">
    <source>
        <dbReference type="Pfam" id="PF02823"/>
    </source>
</evidence>
<name>A0A6S6SZH3_9BACT</name>
<feature type="domain" description="ATP synthase F1 complex delta/epsilon subunit N-terminal" evidence="10">
    <location>
        <begin position="1"/>
        <end position="79"/>
    </location>
</feature>
<dbReference type="CDD" id="cd12152">
    <property type="entry name" value="F1-ATPase_delta"/>
    <property type="match status" value="1"/>
</dbReference>
<dbReference type="PANTHER" id="PTHR13822">
    <property type="entry name" value="ATP SYNTHASE DELTA/EPSILON CHAIN"/>
    <property type="match status" value="1"/>
</dbReference>